<keyword evidence="1" id="KW-0812">Transmembrane</keyword>
<evidence type="ECO:0000313" key="2">
    <source>
        <dbReference type="EMBL" id="OMD39928.1"/>
    </source>
</evidence>
<dbReference type="Proteomes" id="UP000187158">
    <property type="component" value="Unassembled WGS sequence"/>
</dbReference>
<proteinExistence type="predicted"/>
<reference evidence="2 3" key="1">
    <citation type="submission" date="2016-11" db="EMBL/GenBank/DDBJ databases">
        <title>Paenibacillus species isolates.</title>
        <authorList>
            <person name="Beno S.M."/>
        </authorList>
    </citation>
    <scope>NUCLEOTIDE SEQUENCE [LARGE SCALE GENOMIC DNA]</scope>
    <source>
        <strain evidence="2 3">FSL H7-0433</strain>
    </source>
</reference>
<keyword evidence="1" id="KW-1133">Transmembrane helix</keyword>
<dbReference type="RefSeq" id="WP_076217730.1">
    <property type="nucleotide sequence ID" value="NZ_MPTJ01000013.1"/>
</dbReference>
<protein>
    <submittedName>
        <fullName evidence="2">Uncharacterized protein</fullName>
    </submittedName>
</protein>
<feature type="transmembrane region" description="Helical" evidence="1">
    <location>
        <begin position="117"/>
        <end position="138"/>
    </location>
</feature>
<sequence>MEIKEIAIVGGGTICFIIAGLLINRAANGDHIRLLKWSITTSYVLLILSITFSLYNDYHIDRSFDFYLFGVYDTKTFIKSYFFVAFNLFFIMLQVLMKMIVRWRGVNNITVEQKVNMLITTSIVVNPILQIGYIGSVLNYW</sequence>
<evidence type="ECO:0000256" key="1">
    <source>
        <dbReference type="SAM" id="Phobius"/>
    </source>
</evidence>
<evidence type="ECO:0000313" key="3">
    <source>
        <dbReference type="Proteomes" id="UP000187158"/>
    </source>
</evidence>
<gene>
    <name evidence="2" type="ORF">BSO21_01730</name>
</gene>
<feature type="transmembrane region" description="Helical" evidence="1">
    <location>
        <begin position="6"/>
        <end position="23"/>
    </location>
</feature>
<organism evidence="2 3">
    <name type="scientific">Paenibacillus odorifer</name>
    <dbReference type="NCBI Taxonomy" id="189426"/>
    <lineage>
        <taxon>Bacteria</taxon>
        <taxon>Bacillati</taxon>
        <taxon>Bacillota</taxon>
        <taxon>Bacilli</taxon>
        <taxon>Bacillales</taxon>
        <taxon>Paenibacillaceae</taxon>
        <taxon>Paenibacillus</taxon>
    </lineage>
</organism>
<keyword evidence="3" id="KW-1185">Reference proteome</keyword>
<keyword evidence="1" id="KW-0472">Membrane</keyword>
<accession>A0ABX3H0D5</accession>
<comment type="caution">
    <text evidence="2">The sequence shown here is derived from an EMBL/GenBank/DDBJ whole genome shotgun (WGS) entry which is preliminary data.</text>
</comment>
<feature type="transmembrane region" description="Helical" evidence="1">
    <location>
        <begin position="35"/>
        <end position="56"/>
    </location>
</feature>
<feature type="transmembrane region" description="Helical" evidence="1">
    <location>
        <begin position="76"/>
        <end position="96"/>
    </location>
</feature>
<dbReference type="EMBL" id="MPVP01000005">
    <property type="protein sequence ID" value="OMD39928.1"/>
    <property type="molecule type" value="Genomic_DNA"/>
</dbReference>
<name>A0ABX3H0D5_9BACL</name>